<feature type="domain" description="DUF5641" evidence="1">
    <location>
        <begin position="56"/>
        <end position="148"/>
    </location>
</feature>
<protein>
    <submittedName>
        <fullName evidence="2">Methyltransferase (DUF5641)</fullName>
    </submittedName>
</protein>
<dbReference type="AlphaFoldDB" id="A0AAW1KTT4"/>
<comment type="caution">
    <text evidence="2">The sequence shown here is derived from an EMBL/GenBank/DDBJ whole genome shotgun (WGS) entry which is preliminary data.</text>
</comment>
<name>A0AAW1KTT4_POPJA</name>
<dbReference type="Pfam" id="PF18701">
    <property type="entry name" value="DUF5641"/>
    <property type="match status" value="2"/>
</dbReference>
<dbReference type="GO" id="GO:0032259">
    <property type="term" value="P:methylation"/>
    <property type="evidence" value="ECO:0007669"/>
    <property type="project" value="UniProtKB-KW"/>
</dbReference>
<dbReference type="PANTHER" id="PTHR47331">
    <property type="entry name" value="PHD-TYPE DOMAIN-CONTAINING PROTEIN"/>
    <property type="match status" value="1"/>
</dbReference>
<evidence type="ECO:0000313" key="2">
    <source>
        <dbReference type="EMBL" id="KAK9723429.1"/>
    </source>
</evidence>
<keyword evidence="2" id="KW-0808">Transferase</keyword>
<dbReference type="EMBL" id="JASPKY010000180">
    <property type="protein sequence ID" value="KAK9723429.1"/>
    <property type="molecule type" value="Genomic_DNA"/>
</dbReference>
<dbReference type="GO" id="GO:0008168">
    <property type="term" value="F:methyltransferase activity"/>
    <property type="evidence" value="ECO:0007669"/>
    <property type="project" value="UniProtKB-KW"/>
</dbReference>
<dbReference type="PANTHER" id="PTHR47331:SF1">
    <property type="entry name" value="GAG-LIKE PROTEIN"/>
    <property type="match status" value="1"/>
</dbReference>
<keyword evidence="3" id="KW-1185">Reference proteome</keyword>
<dbReference type="InterPro" id="IPR040676">
    <property type="entry name" value="DUF5641"/>
</dbReference>
<evidence type="ECO:0000313" key="3">
    <source>
        <dbReference type="Proteomes" id="UP001458880"/>
    </source>
</evidence>
<dbReference type="Proteomes" id="UP001458880">
    <property type="component" value="Unassembled WGS sequence"/>
</dbReference>
<keyword evidence="2" id="KW-0489">Methyltransferase</keyword>
<accession>A0AAW1KTT4</accession>
<proteinExistence type="predicted"/>
<evidence type="ECO:0000259" key="1">
    <source>
        <dbReference type="Pfam" id="PF18701"/>
    </source>
</evidence>
<feature type="domain" description="DUF5641" evidence="1">
    <location>
        <begin position="2"/>
        <end position="29"/>
    </location>
</feature>
<organism evidence="2 3">
    <name type="scientific">Popillia japonica</name>
    <name type="common">Japanese beetle</name>
    <dbReference type="NCBI Taxonomy" id="7064"/>
    <lineage>
        <taxon>Eukaryota</taxon>
        <taxon>Metazoa</taxon>
        <taxon>Ecdysozoa</taxon>
        <taxon>Arthropoda</taxon>
        <taxon>Hexapoda</taxon>
        <taxon>Insecta</taxon>
        <taxon>Pterygota</taxon>
        <taxon>Neoptera</taxon>
        <taxon>Endopterygota</taxon>
        <taxon>Coleoptera</taxon>
        <taxon>Polyphaga</taxon>
        <taxon>Scarabaeiformia</taxon>
        <taxon>Scarabaeidae</taxon>
        <taxon>Rutelinae</taxon>
        <taxon>Popillia</taxon>
    </lineage>
</organism>
<sequence>MLVLVKDDNVPPLQWKLGRICQLHPGTDGGHFLIGRPVASLPDPNVCHIPVSRLTSFQRLQYLHQNLWKRWSQEYISELQQRSKWRTQQSQLEPDMLVLVKDDNVPPLQWKLGRICQLHPGTDGIARVASVRTQHGVIRRAFSKLCPLVSAVMCESA</sequence>
<reference evidence="2 3" key="1">
    <citation type="journal article" date="2024" name="BMC Genomics">
        <title>De novo assembly and annotation of Popillia japonica's genome with initial clues to its potential as an invasive pest.</title>
        <authorList>
            <person name="Cucini C."/>
            <person name="Boschi S."/>
            <person name="Funari R."/>
            <person name="Cardaioli E."/>
            <person name="Iannotti N."/>
            <person name="Marturano G."/>
            <person name="Paoli F."/>
            <person name="Bruttini M."/>
            <person name="Carapelli A."/>
            <person name="Frati F."/>
            <person name="Nardi F."/>
        </authorList>
    </citation>
    <scope>NUCLEOTIDE SEQUENCE [LARGE SCALE GENOMIC DNA]</scope>
    <source>
        <strain evidence="2">DMR45628</strain>
    </source>
</reference>
<gene>
    <name evidence="2" type="ORF">QE152_g19208</name>
</gene>